<accession>A0A0N9I5D7</accession>
<name>A0A0N9I5D7_9PSEU</name>
<dbReference type="EMBL" id="CP012752">
    <property type="protein sequence ID" value="ALG09613.1"/>
    <property type="molecule type" value="Genomic_DNA"/>
</dbReference>
<keyword evidence="2" id="KW-1185">Reference proteome</keyword>
<proteinExistence type="predicted"/>
<dbReference type="RefSeq" id="WP_054291517.1">
    <property type="nucleotide sequence ID" value="NZ_CP012752.1"/>
</dbReference>
<evidence type="ECO:0000313" key="2">
    <source>
        <dbReference type="Proteomes" id="UP000063699"/>
    </source>
</evidence>
<sequence length="59" mass="6086">MGSDAARVLRKIAVRAFALAFLFGIFGQPLPAMALALAGFGLLFAPVTAPAAGRGDRVR</sequence>
<dbReference type="Proteomes" id="UP000063699">
    <property type="component" value="Chromosome"/>
</dbReference>
<gene>
    <name evidence="1" type="ORF">AOZ06_24335</name>
</gene>
<dbReference type="KEGG" id="kphy:AOZ06_24335"/>
<dbReference type="AlphaFoldDB" id="A0A0N9I5D7"/>
<organism evidence="1 2">
    <name type="scientific">Kibdelosporangium phytohabitans</name>
    <dbReference type="NCBI Taxonomy" id="860235"/>
    <lineage>
        <taxon>Bacteria</taxon>
        <taxon>Bacillati</taxon>
        <taxon>Actinomycetota</taxon>
        <taxon>Actinomycetes</taxon>
        <taxon>Pseudonocardiales</taxon>
        <taxon>Pseudonocardiaceae</taxon>
        <taxon>Kibdelosporangium</taxon>
    </lineage>
</organism>
<reference evidence="1 2" key="1">
    <citation type="submission" date="2015-07" db="EMBL/GenBank/DDBJ databases">
        <title>Genome sequencing of Kibdelosporangium phytohabitans.</title>
        <authorList>
            <person name="Qin S."/>
            <person name="Xing K."/>
        </authorList>
    </citation>
    <scope>NUCLEOTIDE SEQUENCE [LARGE SCALE GENOMIC DNA]</scope>
    <source>
        <strain evidence="1 2">KLBMP1111</strain>
    </source>
</reference>
<protein>
    <submittedName>
        <fullName evidence="1">Uncharacterized protein</fullName>
    </submittedName>
</protein>
<evidence type="ECO:0000313" key="1">
    <source>
        <dbReference type="EMBL" id="ALG09613.1"/>
    </source>
</evidence>